<accession>A0AAQ3Y839</accession>
<dbReference type="RefSeq" id="WP_086315250.1">
    <property type="nucleotide sequence ID" value="NZ_CP147244.1"/>
</dbReference>
<reference evidence="1 2" key="2">
    <citation type="submission" date="2024-03" db="EMBL/GenBank/DDBJ databases">
        <title>The Genome Sequence of Enterococcus sp. DIV0205d.</title>
        <authorList>
            <consortium name="The Broad Institute Genomics Platform"/>
            <consortium name="The Broad Institute Microbial Omics Core"/>
            <consortium name="The Broad Institute Genomic Center for Infectious Diseases"/>
            <person name="Earl A."/>
            <person name="Manson A."/>
            <person name="Gilmore M."/>
            <person name="Schwartman J."/>
            <person name="Shea T."/>
            <person name="Abouelleil A."/>
            <person name="Cao P."/>
            <person name="Chapman S."/>
            <person name="Cusick C."/>
            <person name="Young S."/>
            <person name="Neafsey D."/>
            <person name="Nusbaum C."/>
            <person name="Birren B."/>
        </authorList>
    </citation>
    <scope>NUCLEOTIDE SEQUENCE [LARGE SCALE GENOMIC DNA]</scope>
    <source>
        <strain evidence="1 2">7F3_DIV0205</strain>
    </source>
</reference>
<reference evidence="2" key="1">
    <citation type="submission" date="2017-05" db="EMBL/GenBank/DDBJ databases">
        <title>The Genome Sequence of EEnterococcus faecalis 9F2_4866.</title>
        <authorList>
            <consortium name="The Broad Institute Genomics Platform"/>
            <consortium name="The Broad Institute Genomic Center for Infectious Diseases"/>
            <person name="Earl A."/>
            <person name="Manson A."/>
            <person name="Schwartman J."/>
            <person name="Gilmore M."/>
            <person name="Abouelleil A."/>
            <person name="Cao P."/>
            <person name="Chapman S."/>
            <person name="Cusick C."/>
            <person name="Shea T."/>
            <person name="Young S."/>
            <person name="Neafsey D."/>
            <person name="Nusbaum C."/>
            <person name="Birren B."/>
        </authorList>
    </citation>
    <scope>NUCLEOTIDE SEQUENCE [LARGE SCALE GENOMIC DNA]</scope>
    <source>
        <strain evidence="2">7F3_DIV0205</strain>
    </source>
</reference>
<name>A0AAQ3Y839_9ENTE</name>
<dbReference type="Proteomes" id="UP000194948">
    <property type="component" value="Chromosome"/>
</dbReference>
<keyword evidence="2" id="KW-1185">Reference proteome</keyword>
<organism evidence="1 2">
    <name type="scientific">Candidatus Enterococcus palustris</name>
    <dbReference type="NCBI Taxonomy" id="1834189"/>
    <lineage>
        <taxon>Bacteria</taxon>
        <taxon>Bacillati</taxon>
        <taxon>Bacillota</taxon>
        <taxon>Bacilli</taxon>
        <taxon>Lactobacillales</taxon>
        <taxon>Enterococcaceae</taxon>
        <taxon>Enterococcus</taxon>
    </lineage>
</organism>
<evidence type="ECO:0000313" key="1">
    <source>
        <dbReference type="EMBL" id="WYK01555.1"/>
    </source>
</evidence>
<dbReference type="PROSITE" id="PS51257">
    <property type="entry name" value="PROKAR_LIPOPROTEIN"/>
    <property type="match status" value="1"/>
</dbReference>
<sequence>MKKSQLLIIALLSLTIFTGCKKEDGKETWSKEDQNFTWSTKQEKRFGNFDYLKISEAELNKLMKDKFKLQVPEFSKKADVVIEKALKSEDNELEPQVFNLIANGDKLTVFTEKYYKNKDGKRHSYGRIEWSYLFVKAKKEACLSTQIIDIYNDVEEGKVYIEQPEEVVNSIGEMMQISKIENKMAAFNEQIKAPKEQLANAEVYVIDTVTQAEADKEIGRNLLMSFSTDGTPLQIHALIRDFSI</sequence>
<dbReference type="EMBL" id="CP147244">
    <property type="protein sequence ID" value="WYK01555.1"/>
    <property type="molecule type" value="Genomic_DNA"/>
</dbReference>
<gene>
    <name evidence="1" type="ORF">A5821_002692</name>
</gene>
<protein>
    <recommendedName>
        <fullName evidence="3">Lipoprotein</fullName>
    </recommendedName>
</protein>
<dbReference type="AlphaFoldDB" id="A0AAQ3Y839"/>
<evidence type="ECO:0000313" key="2">
    <source>
        <dbReference type="Proteomes" id="UP000194948"/>
    </source>
</evidence>
<evidence type="ECO:0008006" key="3">
    <source>
        <dbReference type="Google" id="ProtNLM"/>
    </source>
</evidence>
<proteinExistence type="predicted"/>